<dbReference type="AlphaFoldDB" id="A0A3R6VFR0"/>
<evidence type="ECO:0000256" key="1">
    <source>
        <dbReference type="SAM" id="SignalP"/>
    </source>
</evidence>
<accession>A0A3R6VFR0</accession>
<reference evidence="2 3" key="1">
    <citation type="submission" date="2018-08" db="EMBL/GenBank/DDBJ databases">
        <title>Aphanomyces genome sequencing and annotation.</title>
        <authorList>
            <person name="Minardi D."/>
            <person name="Oidtmann B."/>
            <person name="Van Der Giezen M."/>
            <person name="Studholme D.J."/>
        </authorList>
    </citation>
    <scope>NUCLEOTIDE SEQUENCE [LARGE SCALE GENOMIC DNA]</scope>
    <source>
        <strain evidence="2 3">NJM0002</strain>
    </source>
</reference>
<evidence type="ECO:0000313" key="3">
    <source>
        <dbReference type="Proteomes" id="UP000285060"/>
    </source>
</evidence>
<dbReference type="VEuPathDB" id="FungiDB:H310_12830"/>
<feature type="signal peptide" evidence="1">
    <location>
        <begin position="1"/>
        <end position="27"/>
    </location>
</feature>
<proteinExistence type="predicted"/>
<keyword evidence="3" id="KW-1185">Reference proteome</keyword>
<protein>
    <submittedName>
        <fullName evidence="2">Uncharacterized protein</fullName>
    </submittedName>
</protein>
<name>A0A3R6VFR0_9STRA</name>
<comment type="caution">
    <text evidence="2">The sequence shown here is derived from an EMBL/GenBank/DDBJ whole genome shotgun (WGS) entry which is preliminary data.</text>
</comment>
<gene>
    <name evidence="2" type="ORF">DYB32_009657</name>
</gene>
<keyword evidence="1" id="KW-0732">Signal</keyword>
<organism evidence="2 3">
    <name type="scientific">Aphanomyces invadans</name>
    <dbReference type="NCBI Taxonomy" id="157072"/>
    <lineage>
        <taxon>Eukaryota</taxon>
        <taxon>Sar</taxon>
        <taxon>Stramenopiles</taxon>
        <taxon>Oomycota</taxon>
        <taxon>Saprolegniomycetes</taxon>
        <taxon>Saprolegniales</taxon>
        <taxon>Verrucalvaceae</taxon>
        <taxon>Aphanomyces</taxon>
    </lineage>
</organism>
<dbReference type="EMBL" id="QUSY01001748">
    <property type="protein sequence ID" value="RHY23768.1"/>
    <property type="molecule type" value="Genomic_DNA"/>
</dbReference>
<evidence type="ECO:0000313" key="2">
    <source>
        <dbReference type="EMBL" id="RHY23768.1"/>
    </source>
</evidence>
<feature type="chain" id="PRO_5018690553" evidence="1">
    <location>
        <begin position="28"/>
        <end position="164"/>
    </location>
</feature>
<dbReference type="Proteomes" id="UP000285060">
    <property type="component" value="Unassembled WGS sequence"/>
</dbReference>
<sequence>MCGPPYRHFNIVSAMKFLAGLVQVAVATKVVFDSHYPLDKGSTGFAISKSRTAAVRFHNEPNCARSDLPGRISINTLSEQFEFNWSPTSQIVLAPSTDYWFTVGSNAQDRDRVPIWLEGTKEFNTDNDPKNKVMFAFTETQDGPWNVIFGGENRVVNSLQVFAN</sequence>